<comment type="subcellular location">
    <subcellularLocation>
        <location evidence="1">Endomembrane system</location>
        <topology evidence="1">Multi-pass membrane protein</topology>
    </subcellularLocation>
    <subcellularLocation>
        <location evidence="16">Membrane</location>
        <topology evidence="16">Multi-pass membrane protein</topology>
    </subcellularLocation>
</comment>
<dbReference type="InterPro" id="IPR032630">
    <property type="entry name" value="P_typ_ATPase_c"/>
</dbReference>
<dbReference type="SUPFAM" id="SSF81665">
    <property type="entry name" value="Calcium ATPase, transmembrane domain M"/>
    <property type="match status" value="1"/>
</dbReference>
<dbReference type="VEuPathDB" id="FungiDB:H257_16179"/>
<keyword evidence="20" id="KW-1185">Reference proteome</keyword>
<dbReference type="InterPro" id="IPR023299">
    <property type="entry name" value="ATPase_P-typ_cyto_dom_N"/>
</dbReference>
<protein>
    <recommendedName>
        <fullName evidence="16">Phospholipid-transporting ATPase</fullName>
        <ecNumber evidence="16">7.6.2.1</ecNumber>
    </recommendedName>
</protein>
<feature type="transmembrane region" description="Helical" evidence="16">
    <location>
        <begin position="1008"/>
        <end position="1031"/>
    </location>
</feature>
<dbReference type="PROSITE" id="PS00154">
    <property type="entry name" value="ATPASE_E1_E2"/>
    <property type="match status" value="1"/>
</dbReference>
<feature type="binding site" evidence="14">
    <location>
        <position position="587"/>
    </location>
    <ligand>
        <name>ATP</name>
        <dbReference type="ChEBI" id="CHEBI:30616"/>
    </ligand>
</feature>
<feature type="binding site" evidence="14">
    <location>
        <position position="777"/>
    </location>
    <ligand>
        <name>ATP</name>
        <dbReference type="ChEBI" id="CHEBI:30616"/>
    </ligand>
</feature>
<feature type="transmembrane region" description="Helical" evidence="16">
    <location>
        <begin position="831"/>
        <end position="853"/>
    </location>
</feature>
<name>A0A425DB59_APHAT</name>
<feature type="binding site" evidence="14">
    <location>
        <position position="610"/>
    </location>
    <ligand>
        <name>ATP</name>
        <dbReference type="ChEBI" id="CHEBI:30616"/>
    </ligand>
</feature>
<feature type="binding site" evidence="14">
    <location>
        <position position="432"/>
    </location>
    <ligand>
        <name>ATP</name>
        <dbReference type="ChEBI" id="CHEBI:30616"/>
    </ligand>
</feature>
<feature type="domain" description="P-type ATPase C-terminal" evidence="18">
    <location>
        <begin position="800"/>
        <end position="1045"/>
    </location>
</feature>
<keyword evidence="10 16" id="KW-1133">Transmembrane helix</keyword>
<keyword evidence="9 16" id="KW-1278">Translocase</keyword>
<evidence type="ECO:0000259" key="18">
    <source>
        <dbReference type="Pfam" id="PF16212"/>
    </source>
</evidence>
<dbReference type="EMBL" id="MZMZ02002288">
    <property type="protein sequence ID" value="RQM26488.1"/>
    <property type="molecule type" value="Genomic_DNA"/>
</dbReference>
<dbReference type="Pfam" id="PF16212">
    <property type="entry name" value="PhoLip_ATPase_C"/>
    <property type="match status" value="1"/>
</dbReference>
<organism evidence="19 20">
    <name type="scientific">Aphanomyces astaci</name>
    <name type="common">Crayfish plague agent</name>
    <dbReference type="NCBI Taxonomy" id="112090"/>
    <lineage>
        <taxon>Eukaryota</taxon>
        <taxon>Sar</taxon>
        <taxon>Stramenopiles</taxon>
        <taxon>Oomycota</taxon>
        <taxon>Saprolegniomycetes</taxon>
        <taxon>Saprolegniales</taxon>
        <taxon>Verrucalvaceae</taxon>
        <taxon>Aphanomyces</taxon>
    </lineage>
</organism>
<feature type="binding site" evidence="14">
    <location>
        <position position="750"/>
    </location>
    <ligand>
        <name>ATP</name>
        <dbReference type="ChEBI" id="CHEBI:30616"/>
    </ligand>
</feature>
<dbReference type="PRINTS" id="PR00119">
    <property type="entry name" value="CATATPASE"/>
</dbReference>
<dbReference type="InterPro" id="IPR008250">
    <property type="entry name" value="ATPase_P-typ_transduc_dom_A_sf"/>
</dbReference>
<gene>
    <name evidence="19" type="ORF">B5M09_007557</name>
</gene>
<feature type="active site" description="4-aspartylphosphate intermediate" evidence="13">
    <location>
        <position position="430"/>
    </location>
</feature>
<evidence type="ECO:0000256" key="6">
    <source>
        <dbReference type="ARBA" id="ARBA00022741"/>
    </source>
</evidence>
<dbReference type="AlphaFoldDB" id="A0A425DB59"/>
<dbReference type="InterPro" id="IPR036412">
    <property type="entry name" value="HAD-like_sf"/>
</dbReference>
<evidence type="ECO:0000256" key="9">
    <source>
        <dbReference type="ARBA" id="ARBA00022967"/>
    </source>
</evidence>
<keyword evidence="11 16" id="KW-0472">Membrane</keyword>
<evidence type="ECO:0000313" key="20">
    <source>
        <dbReference type="Proteomes" id="UP000284702"/>
    </source>
</evidence>
<feature type="binding site" evidence="15">
    <location>
        <position position="432"/>
    </location>
    <ligand>
        <name>Mg(2+)</name>
        <dbReference type="ChEBI" id="CHEBI:18420"/>
    </ligand>
</feature>
<evidence type="ECO:0000256" key="14">
    <source>
        <dbReference type="PIRSR" id="PIRSR606539-2"/>
    </source>
</evidence>
<feature type="binding site" evidence="15">
    <location>
        <position position="430"/>
    </location>
    <ligand>
        <name>Mg(2+)</name>
        <dbReference type="ChEBI" id="CHEBI:18420"/>
    </ligand>
</feature>
<dbReference type="InterPro" id="IPR018303">
    <property type="entry name" value="ATPase_P-typ_P_site"/>
</dbReference>
<evidence type="ECO:0000256" key="4">
    <source>
        <dbReference type="ARBA" id="ARBA00022692"/>
    </source>
</evidence>
<dbReference type="Gene3D" id="3.40.1110.10">
    <property type="entry name" value="Calcium-transporting ATPase, cytoplasmic domain N"/>
    <property type="match status" value="1"/>
</dbReference>
<sequence length="1104" mass="123081">MSSKKESTGTSSSSPVKPVLMALDQHTSSMELPASNLRVVYLNQPQKNVGFAGNQVVTAKYNVWTFVPAFCYERFTQVSNFYFLLVGIGQVIPAITSTFGLPYSLVLGLVLFVDAIFTGVEDFHRHAADAVMNARETRVFDPTLPTSFRQTTWKDIVVGDVLQIKKYEAVPADMLLLAVHETDPSAPVGMCFIETKSLDGETNLKIRQALPCTFAQLHDPASIGHLPGRVACEHPNHDVNNFMGRFEPGDDASVIPLDLKNVVLRGCVIRNTPFVYGLVLNTGSDTKIMQASHKTPTKLSKAIEIINRGNALLMMIMLLLCVLGAVWDQAWVTSSSPSYLVLDEPSVRLGLNAFRGDVMGICIAFGYYWVLISSFVPITLYVSIAIVKSYQSYFMNRDLGMYYAPSDTPAAVRNADLNDELGQITHIFSDKTGTLTANEMNFRKMSINGRSYGRGSTDIGRATAMRTGRMESVTDCQASTGDAAHPPHVEFLDPHGLFARDRATRDGHADAIEAFLTHLSVCHSVVLERDDATNTTNFSASSPDELALVAGAAYFGHQFTERSNGRAVVHVLGKGDVEFQMLELIEFTSTRKRMSVVVRALDNRILLLTKGADSRELNQDWYHTWSTQYKQALSNLDETSPSYKEETAINIAFACQLITNDMDRLVLNMEFCQSNPEVLKKLMLDKAHRTRTSTIKQRSSKSLELPKQALVIDGPVLTMVYHYPLLKFLFLELAQQCAAVICCRVSPKQKAEVSNVVALVKNNVKNCRTLSIGDGANDVSMIQEAHVGVGISGHEGMKAVNASDFAIAQFAFLQRLLLVHGHWNYRRMSKLVLYVVYKNILCWFALYVLSLYACGSGTVYMNYNWLNGYNVFWTFLPIMILAIMEQETSAPTAQDHPGLYHSGPQGDLLSVQIFTEWVFEALYEGVVCALVPVLLMGSISSSGYAYTMYDCGGLCYTALIVVGWVKLVLNAMSWNAGMHFAMWATVPFWIASGVVLSNSFTSDSSDHVFPYLLSLPEFWMLLFLCVVLALFRDFVYKVWKREWAPEYYHILQESDRYKLKGDIEWDPPLHASNYKPFHVDFSHYLTSELHALPGSSRLNAGFVK</sequence>
<dbReference type="Gene3D" id="2.70.150.10">
    <property type="entry name" value="Calcium-transporting ATPase, cytoplasmic transduction domain A"/>
    <property type="match status" value="1"/>
</dbReference>
<evidence type="ECO:0000259" key="17">
    <source>
        <dbReference type="Pfam" id="PF16209"/>
    </source>
</evidence>
<evidence type="ECO:0000256" key="2">
    <source>
        <dbReference type="ARBA" id="ARBA00008109"/>
    </source>
</evidence>
<dbReference type="SUPFAM" id="SSF56784">
    <property type="entry name" value="HAD-like"/>
    <property type="match status" value="1"/>
</dbReference>
<dbReference type="InterPro" id="IPR006539">
    <property type="entry name" value="P-type_ATPase_IV"/>
</dbReference>
<evidence type="ECO:0000256" key="11">
    <source>
        <dbReference type="ARBA" id="ARBA00023136"/>
    </source>
</evidence>
<evidence type="ECO:0000256" key="12">
    <source>
        <dbReference type="ARBA" id="ARBA00034036"/>
    </source>
</evidence>
<keyword evidence="3" id="KW-0813">Transport</keyword>
<feature type="binding site" evidence="14">
    <location>
        <position position="430"/>
    </location>
    <ligand>
        <name>ATP</name>
        <dbReference type="ChEBI" id="CHEBI:30616"/>
    </ligand>
</feature>
<feature type="transmembrane region" description="Helical" evidence="16">
    <location>
        <begin position="358"/>
        <end position="387"/>
    </location>
</feature>
<dbReference type="Gene3D" id="3.40.50.1000">
    <property type="entry name" value="HAD superfamily/HAD-like"/>
    <property type="match status" value="1"/>
</dbReference>
<dbReference type="InterPro" id="IPR032631">
    <property type="entry name" value="P-type_ATPase_N"/>
</dbReference>
<feature type="transmembrane region" description="Helical" evidence="16">
    <location>
        <begin position="921"/>
        <end position="940"/>
    </location>
</feature>
<dbReference type="EC" id="7.6.2.1" evidence="16"/>
<feature type="binding site" evidence="14">
    <location>
        <position position="778"/>
    </location>
    <ligand>
        <name>ATP</name>
        <dbReference type="ChEBI" id="CHEBI:30616"/>
    </ligand>
</feature>
<feature type="transmembrane region" description="Helical" evidence="16">
    <location>
        <begin position="976"/>
        <end position="996"/>
    </location>
</feature>
<accession>A0A425DB59</accession>
<dbReference type="InterPro" id="IPR023298">
    <property type="entry name" value="ATPase_P-typ_TM_dom_sf"/>
</dbReference>
<dbReference type="Pfam" id="PF13246">
    <property type="entry name" value="Cation_ATPase"/>
    <property type="match status" value="1"/>
</dbReference>
<feature type="domain" description="P-type ATPase N-terminal" evidence="17">
    <location>
        <begin position="40"/>
        <end position="98"/>
    </location>
</feature>
<feature type="binding site" evidence="14">
    <location>
        <position position="744"/>
    </location>
    <ligand>
        <name>ATP</name>
        <dbReference type="ChEBI" id="CHEBI:30616"/>
    </ligand>
</feature>
<feature type="binding site" evidence="15">
    <location>
        <position position="774"/>
    </location>
    <ligand>
        <name>Mg(2+)</name>
        <dbReference type="ChEBI" id="CHEBI:18420"/>
    </ligand>
</feature>
<dbReference type="GO" id="GO:0045332">
    <property type="term" value="P:phospholipid translocation"/>
    <property type="evidence" value="ECO:0007669"/>
    <property type="project" value="TreeGrafter"/>
</dbReference>
<feature type="transmembrane region" description="Helical" evidence="16">
    <location>
        <begin position="865"/>
        <end position="884"/>
    </location>
</feature>
<dbReference type="SUPFAM" id="SSF81660">
    <property type="entry name" value="Metal cation-transporting ATPase, ATP-binding domain N"/>
    <property type="match status" value="1"/>
</dbReference>
<dbReference type="GO" id="GO:0005524">
    <property type="term" value="F:ATP binding"/>
    <property type="evidence" value="ECO:0007669"/>
    <property type="project" value="UniProtKB-UniRule"/>
</dbReference>
<keyword evidence="4 16" id="KW-0812">Transmembrane</keyword>
<feature type="transmembrane region" description="Helical" evidence="16">
    <location>
        <begin position="101"/>
        <end position="120"/>
    </location>
</feature>
<feature type="binding site" evidence="14">
    <location>
        <position position="545"/>
    </location>
    <ligand>
        <name>ATP</name>
        <dbReference type="ChEBI" id="CHEBI:30616"/>
    </ligand>
</feature>
<reference evidence="19" key="1">
    <citation type="submission" date="2018-07" db="EMBL/GenBank/DDBJ databases">
        <title>Annotation of Aphanomyces astaci genome assembly.</title>
        <authorList>
            <person name="Studholme D.J."/>
        </authorList>
    </citation>
    <scope>NUCLEOTIDE SEQUENCE [LARGE SCALE GENOMIC DNA]</scope>
    <source>
        <strain evidence="19">Pc</strain>
    </source>
</reference>
<evidence type="ECO:0000256" key="3">
    <source>
        <dbReference type="ARBA" id="ARBA00022448"/>
    </source>
</evidence>
<evidence type="ECO:0000256" key="13">
    <source>
        <dbReference type="PIRSR" id="PIRSR606539-1"/>
    </source>
</evidence>
<evidence type="ECO:0000256" key="15">
    <source>
        <dbReference type="PIRSR" id="PIRSR606539-3"/>
    </source>
</evidence>
<dbReference type="PANTHER" id="PTHR24092">
    <property type="entry name" value="PROBABLE PHOSPHOLIPID-TRANSPORTING ATPASE"/>
    <property type="match status" value="1"/>
</dbReference>
<evidence type="ECO:0000313" key="19">
    <source>
        <dbReference type="EMBL" id="RQM26488.1"/>
    </source>
</evidence>
<feature type="binding site" evidence="14">
    <location>
        <position position="431"/>
    </location>
    <ligand>
        <name>ATP</name>
        <dbReference type="ChEBI" id="CHEBI:30616"/>
    </ligand>
</feature>
<feature type="binding site" evidence="15">
    <location>
        <position position="778"/>
    </location>
    <ligand>
        <name>Mg(2+)</name>
        <dbReference type="ChEBI" id="CHEBI:18420"/>
    </ligand>
</feature>
<comment type="cofactor">
    <cofactor evidence="15">
        <name>Mg(2+)</name>
        <dbReference type="ChEBI" id="CHEBI:18420"/>
    </cofactor>
</comment>
<keyword evidence="5 15" id="KW-0479">Metal-binding</keyword>
<dbReference type="GO" id="GO:0000287">
    <property type="term" value="F:magnesium ion binding"/>
    <property type="evidence" value="ECO:0007669"/>
    <property type="project" value="UniProtKB-UniRule"/>
</dbReference>
<keyword evidence="7 14" id="KW-0067">ATP-binding</keyword>
<dbReference type="GO" id="GO:0016887">
    <property type="term" value="F:ATP hydrolysis activity"/>
    <property type="evidence" value="ECO:0007669"/>
    <property type="project" value="InterPro"/>
</dbReference>
<dbReference type="GO" id="GO:0012505">
    <property type="term" value="C:endomembrane system"/>
    <property type="evidence" value="ECO:0007669"/>
    <property type="project" value="UniProtKB-SubCell"/>
</dbReference>
<dbReference type="GO" id="GO:0005886">
    <property type="term" value="C:plasma membrane"/>
    <property type="evidence" value="ECO:0007669"/>
    <property type="project" value="TreeGrafter"/>
</dbReference>
<dbReference type="GO" id="GO:0140326">
    <property type="term" value="F:ATPase-coupled intramembrane lipid transporter activity"/>
    <property type="evidence" value="ECO:0007669"/>
    <property type="project" value="UniProtKB-EC"/>
</dbReference>
<comment type="caution">
    <text evidence="19">The sequence shown here is derived from an EMBL/GenBank/DDBJ whole genome shotgun (WGS) entry which is preliminary data.</text>
</comment>
<evidence type="ECO:0000256" key="10">
    <source>
        <dbReference type="ARBA" id="ARBA00022989"/>
    </source>
</evidence>
<dbReference type="SUPFAM" id="SSF81653">
    <property type="entry name" value="Calcium ATPase, transduction domain A"/>
    <property type="match status" value="1"/>
</dbReference>
<dbReference type="InterPro" id="IPR023214">
    <property type="entry name" value="HAD_sf"/>
</dbReference>
<comment type="similarity">
    <text evidence="2 16">Belongs to the cation transport ATPase (P-type) (TC 3.A.3) family. Type IV subfamily.</text>
</comment>
<dbReference type="PANTHER" id="PTHR24092:SF180">
    <property type="entry name" value="PHOSPHOLIPID-TRANSPORTING ATPASE DNF1-RELATED"/>
    <property type="match status" value="1"/>
</dbReference>
<evidence type="ECO:0000256" key="16">
    <source>
        <dbReference type="RuleBase" id="RU362033"/>
    </source>
</evidence>
<dbReference type="InterPro" id="IPR001757">
    <property type="entry name" value="P_typ_ATPase"/>
</dbReference>
<dbReference type="Proteomes" id="UP000284702">
    <property type="component" value="Unassembled WGS sequence"/>
</dbReference>
<feature type="transmembrane region" description="Helical" evidence="16">
    <location>
        <begin position="311"/>
        <end position="332"/>
    </location>
</feature>
<comment type="catalytic activity">
    <reaction evidence="12 16">
        <text>ATP + H2O + phospholipidSide 1 = ADP + phosphate + phospholipidSide 2.</text>
        <dbReference type="EC" id="7.6.2.1"/>
    </reaction>
</comment>
<proteinExistence type="inferred from homology"/>
<evidence type="ECO:0000256" key="8">
    <source>
        <dbReference type="ARBA" id="ARBA00022842"/>
    </source>
</evidence>
<dbReference type="Pfam" id="PF16209">
    <property type="entry name" value="PhoLip_ATPase_N"/>
    <property type="match status" value="1"/>
</dbReference>
<evidence type="ECO:0000256" key="1">
    <source>
        <dbReference type="ARBA" id="ARBA00004127"/>
    </source>
</evidence>
<dbReference type="NCBIfam" id="TIGR01494">
    <property type="entry name" value="ATPase_P-type"/>
    <property type="match status" value="1"/>
</dbReference>
<dbReference type="NCBIfam" id="TIGR01652">
    <property type="entry name" value="ATPase-Plipid"/>
    <property type="match status" value="1"/>
</dbReference>
<evidence type="ECO:0000256" key="7">
    <source>
        <dbReference type="ARBA" id="ARBA00022840"/>
    </source>
</evidence>
<keyword evidence="6 14" id="KW-0547">Nucleotide-binding</keyword>
<feature type="transmembrane region" description="Helical" evidence="16">
    <location>
        <begin position="946"/>
        <end position="969"/>
    </location>
</feature>
<keyword evidence="8 15" id="KW-0460">Magnesium</keyword>
<evidence type="ECO:0000256" key="5">
    <source>
        <dbReference type="ARBA" id="ARBA00022723"/>
    </source>
</evidence>